<keyword evidence="10" id="KW-0762">Sugar transport</keyword>
<comment type="subcellular location">
    <subcellularLocation>
        <location evidence="2">Membrane</location>
        <topology evidence="2">Multi-pass membrane protein</topology>
    </subcellularLocation>
</comment>
<evidence type="ECO:0000259" key="9">
    <source>
        <dbReference type="PROSITE" id="PS50850"/>
    </source>
</evidence>
<evidence type="ECO:0000256" key="1">
    <source>
        <dbReference type="ARBA" id="ARBA00000618"/>
    </source>
</evidence>
<dbReference type="EMBL" id="MRZV01001779">
    <property type="protein sequence ID" value="PIK35949.1"/>
    <property type="molecule type" value="Genomic_DNA"/>
</dbReference>
<dbReference type="STRING" id="307972.A0A2G8JJQ8"/>
<keyword evidence="4" id="KW-0813">Transport</keyword>
<proteinExistence type="inferred from homology"/>
<dbReference type="InterPro" id="IPR005828">
    <property type="entry name" value="MFS_sugar_transport-like"/>
</dbReference>
<evidence type="ECO:0000256" key="4">
    <source>
        <dbReference type="ARBA" id="ARBA00022448"/>
    </source>
</evidence>
<dbReference type="Gene3D" id="1.20.1250.20">
    <property type="entry name" value="MFS general substrate transporter like domains"/>
    <property type="match status" value="2"/>
</dbReference>
<evidence type="ECO:0000256" key="7">
    <source>
        <dbReference type="ARBA" id="ARBA00023136"/>
    </source>
</evidence>
<dbReference type="PROSITE" id="PS00216">
    <property type="entry name" value="SUGAR_TRANSPORT_1"/>
    <property type="match status" value="2"/>
</dbReference>
<feature type="transmembrane region" description="Helical" evidence="8">
    <location>
        <begin position="157"/>
        <end position="178"/>
    </location>
</feature>
<feature type="transmembrane region" description="Helical" evidence="8">
    <location>
        <begin position="104"/>
        <end position="126"/>
    </location>
</feature>
<dbReference type="SUPFAM" id="SSF103473">
    <property type="entry name" value="MFS general substrate transporter"/>
    <property type="match status" value="1"/>
</dbReference>
<name>A0A2G8JJQ8_STIJA</name>
<dbReference type="InterPro" id="IPR036259">
    <property type="entry name" value="MFS_trans_sf"/>
</dbReference>
<evidence type="ECO:0000256" key="8">
    <source>
        <dbReference type="SAM" id="Phobius"/>
    </source>
</evidence>
<feature type="transmembrane region" description="Helical" evidence="8">
    <location>
        <begin position="190"/>
        <end position="215"/>
    </location>
</feature>
<keyword evidence="7 8" id="KW-0472">Membrane</keyword>
<dbReference type="GO" id="GO:0016020">
    <property type="term" value="C:membrane"/>
    <property type="evidence" value="ECO:0007669"/>
    <property type="project" value="UniProtKB-SubCell"/>
</dbReference>
<evidence type="ECO:0000313" key="10">
    <source>
        <dbReference type="EMBL" id="PIK35949.1"/>
    </source>
</evidence>
<evidence type="ECO:0000256" key="6">
    <source>
        <dbReference type="ARBA" id="ARBA00022989"/>
    </source>
</evidence>
<feature type="transmembrane region" description="Helical" evidence="8">
    <location>
        <begin position="339"/>
        <end position="362"/>
    </location>
</feature>
<dbReference type="InterPro" id="IPR050820">
    <property type="entry name" value="MFS_Sugar_Transporter"/>
</dbReference>
<evidence type="ECO:0000313" key="11">
    <source>
        <dbReference type="Proteomes" id="UP000230750"/>
    </source>
</evidence>
<sequence>MDVAMDTIKLLSDESCSEDEALNQGTTPLVERNIPLNPFELYTNGDDDDEREKEDRRGGNQYLYLASSMAAIGGITFGYDMGIVSGALLQLRHDMNLSCQQQEVLVSTMLVGALFGSLIGGFLLDWFGRRKTLIWNAALFIIGALMMTIAQGYHTLLIGRIVVGVAVAISGIGECIYVSEISPPGKRGQLVLLNETGICLGILLAYLINFIFIGVDGGWRYMFLLSAVPAIVQACGMYTLPASPRYLLMKGKDAEAFVTLQHLRCRSEVQEEWTDLKEGIQIENKQSLSFFYLCGSARNLRGRMLIALGLVIFENLTGTTTVIYYAPTIFQMLGFPSKFSATLATVGLGITKLLASVIALFLVDVVGRRRLLLFGGILMAVVITVLGVVVQVLPSPDGQTYCKTYISHAHNSIASPSTNNITDNLETRLIRSSGLLDKYSSDSLEKELYQTRDYRTERQISKMARRRSQVIGNYGDLPQVIVSREKRLRLQTGGVVGAITDEDLYMVIARQKRQGNGTDSAILDTTSMPLIAKGVAVVSLMLYVFAFSLGYGPVVWLLLSEFFPADVRGRASSLANSLNWMINIIINLTFLDLLDSLGSSATFLGFGVICVISVLFVFCYIPETKGRSLEDISQELSKRKCCSCLGGSSVTEICDVSYSPASHIA</sequence>
<feature type="transmembrane region" description="Helical" evidence="8">
    <location>
        <begin position="62"/>
        <end position="84"/>
    </location>
</feature>
<reference evidence="10 11" key="1">
    <citation type="journal article" date="2017" name="PLoS Biol.">
        <title>The sea cucumber genome provides insights into morphological evolution and visceral regeneration.</title>
        <authorList>
            <person name="Zhang X."/>
            <person name="Sun L."/>
            <person name="Yuan J."/>
            <person name="Sun Y."/>
            <person name="Gao Y."/>
            <person name="Zhang L."/>
            <person name="Li S."/>
            <person name="Dai H."/>
            <person name="Hamel J.F."/>
            <person name="Liu C."/>
            <person name="Yu Y."/>
            <person name="Liu S."/>
            <person name="Lin W."/>
            <person name="Guo K."/>
            <person name="Jin S."/>
            <person name="Xu P."/>
            <person name="Storey K.B."/>
            <person name="Huan P."/>
            <person name="Zhang T."/>
            <person name="Zhou Y."/>
            <person name="Zhang J."/>
            <person name="Lin C."/>
            <person name="Li X."/>
            <person name="Xing L."/>
            <person name="Huo D."/>
            <person name="Sun M."/>
            <person name="Wang L."/>
            <person name="Mercier A."/>
            <person name="Li F."/>
            <person name="Yang H."/>
            <person name="Xiang J."/>
        </authorList>
    </citation>
    <scope>NUCLEOTIDE SEQUENCE [LARGE SCALE GENOMIC DNA]</scope>
    <source>
        <strain evidence="10">Shaxun</strain>
        <tissue evidence="10">Muscle</tissue>
    </source>
</reference>
<evidence type="ECO:0000256" key="5">
    <source>
        <dbReference type="ARBA" id="ARBA00022692"/>
    </source>
</evidence>
<feature type="transmembrane region" description="Helical" evidence="8">
    <location>
        <begin position="221"/>
        <end position="240"/>
    </location>
</feature>
<dbReference type="GO" id="GO:0022857">
    <property type="term" value="F:transmembrane transporter activity"/>
    <property type="evidence" value="ECO:0007669"/>
    <property type="project" value="InterPro"/>
</dbReference>
<dbReference type="InterPro" id="IPR003663">
    <property type="entry name" value="Sugar/inositol_transpt"/>
</dbReference>
<gene>
    <name evidence="10" type="ORF">BSL78_27224</name>
</gene>
<accession>A0A2G8JJQ8</accession>
<dbReference type="AlphaFoldDB" id="A0A2G8JJQ8"/>
<comment type="caution">
    <text evidence="10">The sequence shown here is derived from an EMBL/GenBank/DDBJ whole genome shotgun (WGS) entry which is preliminary data.</text>
</comment>
<protein>
    <submittedName>
        <fullName evidence="10">Putative solute carrier family 2, facilitated glucose transporter member 12-like</fullName>
    </submittedName>
</protein>
<dbReference type="PANTHER" id="PTHR48023">
    <property type="entry name" value="D-XYLOSE-PROTON SYMPORTER-LIKE 2"/>
    <property type="match status" value="1"/>
</dbReference>
<keyword evidence="11" id="KW-1185">Reference proteome</keyword>
<organism evidence="10 11">
    <name type="scientific">Stichopus japonicus</name>
    <name type="common">Sea cucumber</name>
    <dbReference type="NCBI Taxonomy" id="307972"/>
    <lineage>
        <taxon>Eukaryota</taxon>
        <taxon>Metazoa</taxon>
        <taxon>Echinodermata</taxon>
        <taxon>Eleutherozoa</taxon>
        <taxon>Echinozoa</taxon>
        <taxon>Holothuroidea</taxon>
        <taxon>Aspidochirotacea</taxon>
        <taxon>Aspidochirotida</taxon>
        <taxon>Stichopodidae</taxon>
        <taxon>Apostichopus</taxon>
    </lineage>
</organism>
<dbReference type="Pfam" id="PF00083">
    <property type="entry name" value="Sugar_tr"/>
    <property type="match status" value="2"/>
</dbReference>
<feature type="transmembrane region" description="Helical" evidence="8">
    <location>
        <begin position="535"/>
        <end position="559"/>
    </location>
</feature>
<feature type="transmembrane region" description="Helical" evidence="8">
    <location>
        <begin position="371"/>
        <end position="393"/>
    </location>
</feature>
<keyword evidence="6 8" id="KW-1133">Transmembrane helix</keyword>
<keyword evidence="5 8" id="KW-0812">Transmembrane</keyword>
<evidence type="ECO:0000256" key="2">
    <source>
        <dbReference type="ARBA" id="ARBA00004141"/>
    </source>
</evidence>
<feature type="transmembrane region" description="Helical" evidence="8">
    <location>
        <begin position="133"/>
        <end position="151"/>
    </location>
</feature>
<dbReference type="PROSITE" id="PS50850">
    <property type="entry name" value="MFS"/>
    <property type="match status" value="1"/>
</dbReference>
<dbReference type="PRINTS" id="PR00171">
    <property type="entry name" value="SUGRTRNSPORT"/>
</dbReference>
<feature type="domain" description="Major facilitator superfamily (MFS) profile" evidence="9">
    <location>
        <begin position="66"/>
        <end position="625"/>
    </location>
</feature>
<dbReference type="Proteomes" id="UP000230750">
    <property type="component" value="Unassembled WGS sequence"/>
</dbReference>
<feature type="transmembrane region" description="Helical" evidence="8">
    <location>
        <begin position="571"/>
        <end position="591"/>
    </location>
</feature>
<feature type="transmembrane region" description="Helical" evidence="8">
    <location>
        <begin position="305"/>
        <end position="327"/>
    </location>
</feature>
<evidence type="ECO:0000256" key="3">
    <source>
        <dbReference type="ARBA" id="ARBA00007004"/>
    </source>
</evidence>
<dbReference type="PANTHER" id="PTHR48023:SF4">
    <property type="entry name" value="D-XYLOSE-PROTON SYMPORTER-LIKE 2"/>
    <property type="match status" value="1"/>
</dbReference>
<dbReference type="InterPro" id="IPR005829">
    <property type="entry name" value="Sugar_transporter_CS"/>
</dbReference>
<comment type="similarity">
    <text evidence="3">Belongs to the major facilitator superfamily. Sugar transporter (TC 2.A.1.1) family. Glucose transporter subfamily.</text>
</comment>
<dbReference type="GO" id="GO:1904659">
    <property type="term" value="P:D-glucose transmembrane transport"/>
    <property type="evidence" value="ECO:0007669"/>
    <property type="project" value="TreeGrafter"/>
</dbReference>
<dbReference type="NCBIfam" id="TIGR00879">
    <property type="entry name" value="SP"/>
    <property type="match status" value="1"/>
</dbReference>
<comment type="catalytic activity">
    <reaction evidence="1">
        <text>D-glucose(out) = D-glucose(in)</text>
        <dbReference type="Rhea" id="RHEA:60376"/>
        <dbReference type="ChEBI" id="CHEBI:4167"/>
    </reaction>
</comment>
<dbReference type="OrthoDB" id="4142200at2759"/>
<feature type="transmembrane region" description="Helical" evidence="8">
    <location>
        <begin position="603"/>
        <end position="621"/>
    </location>
</feature>
<dbReference type="InterPro" id="IPR020846">
    <property type="entry name" value="MFS_dom"/>
</dbReference>